<evidence type="ECO:0000313" key="3">
    <source>
        <dbReference type="Proteomes" id="UP000606786"/>
    </source>
</evidence>
<dbReference type="EMBL" id="CAJHJT010000034">
    <property type="protein sequence ID" value="CAD7005729.1"/>
    <property type="molecule type" value="Genomic_DNA"/>
</dbReference>
<feature type="compositionally biased region" description="Polar residues" evidence="1">
    <location>
        <begin position="7"/>
        <end position="20"/>
    </location>
</feature>
<name>A0A811V2M9_CERCA</name>
<reference evidence="2" key="1">
    <citation type="submission" date="2020-11" db="EMBL/GenBank/DDBJ databases">
        <authorList>
            <person name="Whitehead M."/>
        </authorList>
    </citation>
    <scope>NUCLEOTIDE SEQUENCE</scope>
    <source>
        <strain evidence="2">EGII</strain>
    </source>
</reference>
<dbReference type="AlphaFoldDB" id="A0A811V2M9"/>
<protein>
    <submittedName>
        <fullName evidence="2">(Mediterranean fruit fly) hypothetical protein</fullName>
    </submittedName>
</protein>
<evidence type="ECO:0000256" key="1">
    <source>
        <dbReference type="SAM" id="MobiDB-lite"/>
    </source>
</evidence>
<proteinExistence type="predicted"/>
<accession>A0A811V2M9</accession>
<keyword evidence="3" id="KW-1185">Reference proteome</keyword>
<organism evidence="2 3">
    <name type="scientific">Ceratitis capitata</name>
    <name type="common">Mediterranean fruit fly</name>
    <name type="synonym">Tephritis capitata</name>
    <dbReference type="NCBI Taxonomy" id="7213"/>
    <lineage>
        <taxon>Eukaryota</taxon>
        <taxon>Metazoa</taxon>
        <taxon>Ecdysozoa</taxon>
        <taxon>Arthropoda</taxon>
        <taxon>Hexapoda</taxon>
        <taxon>Insecta</taxon>
        <taxon>Pterygota</taxon>
        <taxon>Neoptera</taxon>
        <taxon>Endopterygota</taxon>
        <taxon>Diptera</taxon>
        <taxon>Brachycera</taxon>
        <taxon>Muscomorpha</taxon>
        <taxon>Tephritoidea</taxon>
        <taxon>Tephritidae</taxon>
        <taxon>Ceratitis</taxon>
        <taxon>Ceratitis</taxon>
    </lineage>
</organism>
<evidence type="ECO:0000313" key="2">
    <source>
        <dbReference type="EMBL" id="CAD7005729.1"/>
    </source>
</evidence>
<feature type="region of interest" description="Disordered" evidence="1">
    <location>
        <begin position="1"/>
        <end position="27"/>
    </location>
</feature>
<dbReference type="Proteomes" id="UP000606786">
    <property type="component" value="Unassembled WGS sequence"/>
</dbReference>
<comment type="caution">
    <text evidence="2">The sequence shown here is derived from an EMBL/GenBank/DDBJ whole genome shotgun (WGS) entry which is preliminary data.</text>
</comment>
<sequence>MTKRQKQQNSKPNKFPQTNGCRDCSEKERDDGSALWAFVTLLETVAVAGLAARLRWLLAGLAGRLVDWSIRNFSRFADYYQRPNK</sequence>
<gene>
    <name evidence="2" type="ORF">CCAP1982_LOCUS14080</name>
</gene>